<keyword evidence="2" id="KW-1185">Reference proteome</keyword>
<gene>
    <name evidence="1" type="ORF">KIN20_025419</name>
</gene>
<dbReference type="AlphaFoldDB" id="A0AAD5QWM4"/>
<accession>A0AAD5QWM4</accession>
<dbReference type="EMBL" id="JAHQIW010005189">
    <property type="protein sequence ID" value="KAJ1365185.1"/>
    <property type="molecule type" value="Genomic_DNA"/>
</dbReference>
<reference evidence="1" key="1">
    <citation type="submission" date="2021-06" db="EMBL/GenBank/DDBJ databases">
        <title>Parelaphostrongylus tenuis whole genome reference sequence.</title>
        <authorList>
            <person name="Garwood T.J."/>
            <person name="Larsen P.A."/>
            <person name="Fountain-Jones N.M."/>
            <person name="Garbe J.R."/>
            <person name="Macchietto M.G."/>
            <person name="Kania S.A."/>
            <person name="Gerhold R.W."/>
            <person name="Richards J.E."/>
            <person name="Wolf T.M."/>
        </authorList>
    </citation>
    <scope>NUCLEOTIDE SEQUENCE</scope>
    <source>
        <strain evidence="1">MNPRO001-30</strain>
        <tissue evidence="1">Meninges</tissue>
    </source>
</reference>
<evidence type="ECO:0000313" key="2">
    <source>
        <dbReference type="Proteomes" id="UP001196413"/>
    </source>
</evidence>
<sequence>MRKAIIGDDNPEAMRDPAEKLTVLSLGTSDRLTTILRRQLGHVTNFVVETFEEFASLDIEEQVKN</sequence>
<organism evidence="1 2">
    <name type="scientific">Parelaphostrongylus tenuis</name>
    <name type="common">Meningeal worm</name>
    <dbReference type="NCBI Taxonomy" id="148309"/>
    <lineage>
        <taxon>Eukaryota</taxon>
        <taxon>Metazoa</taxon>
        <taxon>Ecdysozoa</taxon>
        <taxon>Nematoda</taxon>
        <taxon>Chromadorea</taxon>
        <taxon>Rhabditida</taxon>
        <taxon>Rhabditina</taxon>
        <taxon>Rhabditomorpha</taxon>
        <taxon>Strongyloidea</taxon>
        <taxon>Metastrongylidae</taxon>
        <taxon>Parelaphostrongylus</taxon>
    </lineage>
</organism>
<comment type="caution">
    <text evidence="1">The sequence shown here is derived from an EMBL/GenBank/DDBJ whole genome shotgun (WGS) entry which is preliminary data.</text>
</comment>
<proteinExistence type="predicted"/>
<evidence type="ECO:0000313" key="1">
    <source>
        <dbReference type="EMBL" id="KAJ1365185.1"/>
    </source>
</evidence>
<protein>
    <submittedName>
        <fullName evidence="1">Uncharacterized protein</fullName>
    </submittedName>
</protein>
<name>A0AAD5QWM4_PARTN</name>
<dbReference type="Proteomes" id="UP001196413">
    <property type="component" value="Unassembled WGS sequence"/>
</dbReference>